<evidence type="ECO:0000313" key="8">
    <source>
        <dbReference type="EMBL" id="KAF9504769.1"/>
    </source>
</evidence>
<dbReference type="Gene3D" id="3.90.1750.10">
    <property type="entry name" value="Hect, E3 ligase catalytic domains"/>
    <property type="match status" value="1"/>
</dbReference>
<evidence type="ECO:0000259" key="7">
    <source>
        <dbReference type="PROSITE" id="PS50237"/>
    </source>
</evidence>
<dbReference type="AlphaFoldDB" id="A0A9P6AFG3"/>
<comment type="caution">
    <text evidence="8">The sequence shown here is derived from an EMBL/GenBank/DDBJ whole genome shotgun (WGS) entry which is preliminary data.</text>
</comment>
<evidence type="ECO:0000256" key="6">
    <source>
        <dbReference type="PROSITE-ProRule" id="PRU00104"/>
    </source>
</evidence>
<comment type="catalytic activity">
    <reaction evidence="1">
        <text>S-ubiquitinyl-[E2 ubiquitin-conjugating enzyme]-L-cysteine + [acceptor protein]-L-lysine = [E2 ubiquitin-conjugating enzyme]-L-cysteine + N(6)-ubiquitinyl-[acceptor protein]-L-lysine.</text>
        <dbReference type="EC" id="2.3.2.26"/>
    </reaction>
</comment>
<evidence type="ECO:0000256" key="2">
    <source>
        <dbReference type="ARBA" id="ARBA00004906"/>
    </source>
</evidence>
<protein>
    <recommendedName>
        <fullName evidence="3">HECT-type E3 ubiquitin transferase</fullName>
        <ecNumber evidence="3">2.3.2.26</ecNumber>
    </recommendedName>
</protein>
<evidence type="ECO:0000256" key="1">
    <source>
        <dbReference type="ARBA" id="ARBA00000885"/>
    </source>
</evidence>
<dbReference type="GO" id="GO:0006511">
    <property type="term" value="P:ubiquitin-dependent protein catabolic process"/>
    <property type="evidence" value="ECO:0007669"/>
    <property type="project" value="TreeGrafter"/>
</dbReference>
<dbReference type="PANTHER" id="PTHR11254:SF440">
    <property type="entry name" value="E3 UBIQUITIN-PROTEIN LIGASE NEDD-4"/>
    <property type="match status" value="1"/>
</dbReference>
<keyword evidence="9" id="KW-1185">Reference proteome</keyword>
<dbReference type="EC" id="2.3.2.26" evidence="3"/>
<proteinExistence type="predicted"/>
<evidence type="ECO:0000256" key="3">
    <source>
        <dbReference type="ARBA" id="ARBA00012485"/>
    </source>
</evidence>
<dbReference type="GO" id="GO:0016567">
    <property type="term" value="P:protein ubiquitination"/>
    <property type="evidence" value="ECO:0007669"/>
    <property type="project" value="TreeGrafter"/>
</dbReference>
<feature type="non-terminal residue" evidence="8">
    <location>
        <position position="1"/>
    </location>
</feature>
<dbReference type="Gene3D" id="3.30.2160.10">
    <property type="entry name" value="Hect, E3 ligase catalytic domain"/>
    <property type="match status" value="1"/>
</dbReference>
<sequence>RCLGLVTSNQQFLNAYFTVSSYKMTLKGKVTLSDLESLDMDLSSNMTWILEDTLTDLIPKTVIEYCILCQVHELFDTPMSGFGRLIPRGHSNVFYKLEIQSSLSGMPDTDVDDWTKSMEYREYKMSEVIQWSWRGVQNWPTEYKSGLWQPVTEVSR</sequence>
<comment type="pathway">
    <text evidence="2">Protein modification; protein ubiquitination.</text>
</comment>
<gene>
    <name evidence="8" type="ORF">BS47DRAFT_1243903</name>
</gene>
<dbReference type="PROSITE" id="PS50237">
    <property type="entry name" value="HECT"/>
    <property type="match status" value="2"/>
</dbReference>
<dbReference type="InterPro" id="IPR035983">
    <property type="entry name" value="Hect_E3_ubiquitin_ligase"/>
</dbReference>
<dbReference type="InterPro" id="IPR000569">
    <property type="entry name" value="HECT_dom"/>
</dbReference>
<feature type="non-terminal residue" evidence="8">
    <location>
        <position position="156"/>
    </location>
</feature>
<keyword evidence="5 6" id="KW-0833">Ubl conjugation pathway</keyword>
<dbReference type="PANTHER" id="PTHR11254">
    <property type="entry name" value="HECT DOMAIN UBIQUITIN-PROTEIN LIGASE"/>
    <property type="match status" value="1"/>
</dbReference>
<feature type="domain" description="HECT" evidence="7">
    <location>
        <begin position="1"/>
        <end position="51"/>
    </location>
</feature>
<dbReference type="Proteomes" id="UP000886523">
    <property type="component" value="Unassembled WGS sequence"/>
</dbReference>
<name>A0A9P6AFG3_9AGAM</name>
<evidence type="ECO:0000256" key="5">
    <source>
        <dbReference type="ARBA" id="ARBA00022786"/>
    </source>
</evidence>
<dbReference type="GO" id="GO:0061630">
    <property type="term" value="F:ubiquitin protein ligase activity"/>
    <property type="evidence" value="ECO:0007669"/>
    <property type="project" value="UniProtKB-EC"/>
</dbReference>
<accession>A0A9P6AFG3</accession>
<dbReference type="GO" id="GO:0005737">
    <property type="term" value="C:cytoplasm"/>
    <property type="evidence" value="ECO:0007669"/>
    <property type="project" value="TreeGrafter"/>
</dbReference>
<keyword evidence="4" id="KW-0808">Transferase</keyword>
<dbReference type="Pfam" id="PF00632">
    <property type="entry name" value="HECT"/>
    <property type="match status" value="1"/>
</dbReference>
<organism evidence="8 9">
    <name type="scientific">Hydnum rufescens UP504</name>
    <dbReference type="NCBI Taxonomy" id="1448309"/>
    <lineage>
        <taxon>Eukaryota</taxon>
        <taxon>Fungi</taxon>
        <taxon>Dikarya</taxon>
        <taxon>Basidiomycota</taxon>
        <taxon>Agaricomycotina</taxon>
        <taxon>Agaricomycetes</taxon>
        <taxon>Cantharellales</taxon>
        <taxon>Hydnaceae</taxon>
        <taxon>Hydnum</taxon>
    </lineage>
</organism>
<evidence type="ECO:0000313" key="9">
    <source>
        <dbReference type="Proteomes" id="UP000886523"/>
    </source>
</evidence>
<dbReference type="SUPFAM" id="SSF56204">
    <property type="entry name" value="Hect, E3 ligase catalytic domain"/>
    <property type="match status" value="1"/>
</dbReference>
<feature type="domain" description="HECT" evidence="7">
    <location>
        <begin position="62"/>
        <end position="156"/>
    </location>
</feature>
<reference evidence="8" key="1">
    <citation type="journal article" date="2020" name="Nat. Commun.">
        <title>Large-scale genome sequencing of mycorrhizal fungi provides insights into the early evolution of symbiotic traits.</title>
        <authorList>
            <person name="Miyauchi S."/>
            <person name="Kiss E."/>
            <person name="Kuo A."/>
            <person name="Drula E."/>
            <person name="Kohler A."/>
            <person name="Sanchez-Garcia M."/>
            <person name="Morin E."/>
            <person name="Andreopoulos B."/>
            <person name="Barry K.W."/>
            <person name="Bonito G."/>
            <person name="Buee M."/>
            <person name="Carver A."/>
            <person name="Chen C."/>
            <person name="Cichocki N."/>
            <person name="Clum A."/>
            <person name="Culley D."/>
            <person name="Crous P.W."/>
            <person name="Fauchery L."/>
            <person name="Girlanda M."/>
            <person name="Hayes R.D."/>
            <person name="Keri Z."/>
            <person name="LaButti K."/>
            <person name="Lipzen A."/>
            <person name="Lombard V."/>
            <person name="Magnuson J."/>
            <person name="Maillard F."/>
            <person name="Murat C."/>
            <person name="Nolan M."/>
            <person name="Ohm R.A."/>
            <person name="Pangilinan J."/>
            <person name="Pereira M.F."/>
            <person name="Perotto S."/>
            <person name="Peter M."/>
            <person name="Pfister S."/>
            <person name="Riley R."/>
            <person name="Sitrit Y."/>
            <person name="Stielow J.B."/>
            <person name="Szollosi G."/>
            <person name="Zifcakova L."/>
            <person name="Stursova M."/>
            <person name="Spatafora J.W."/>
            <person name="Tedersoo L."/>
            <person name="Vaario L.M."/>
            <person name="Yamada A."/>
            <person name="Yan M."/>
            <person name="Wang P."/>
            <person name="Xu J."/>
            <person name="Bruns T."/>
            <person name="Baldrian P."/>
            <person name="Vilgalys R."/>
            <person name="Dunand C."/>
            <person name="Henrissat B."/>
            <person name="Grigoriev I.V."/>
            <person name="Hibbett D."/>
            <person name="Nagy L.G."/>
            <person name="Martin F.M."/>
        </authorList>
    </citation>
    <scope>NUCLEOTIDE SEQUENCE</scope>
    <source>
        <strain evidence="8">UP504</strain>
    </source>
</reference>
<dbReference type="OrthoDB" id="8068875at2759"/>
<comment type="caution">
    <text evidence="6">Lacks conserved residue(s) required for the propagation of feature annotation.</text>
</comment>
<dbReference type="InterPro" id="IPR050409">
    <property type="entry name" value="E3_ubiq-protein_ligase"/>
</dbReference>
<evidence type="ECO:0000256" key="4">
    <source>
        <dbReference type="ARBA" id="ARBA00022679"/>
    </source>
</evidence>
<dbReference type="EMBL" id="MU129196">
    <property type="protein sequence ID" value="KAF9504769.1"/>
    <property type="molecule type" value="Genomic_DNA"/>
</dbReference>